<dbReference type="EMBL" id="CAJNJQ010000411">
    <property type="protein sequence ID" value="CAE7076642.1"/>
    <property type="molecule type" value="Genomic_DNA"/>
</dbReference>
<feature type="chain" id="PRO_5034074561" description="Amidase domain-containing protein" evidence="1">
    <location>
        <begin position="27"/>
        <end position="139"/>
    </location>
</feature>
<dbReference type="SUPFAM" id="SSF75304">
    <property type="entry name" value="Amidase signature (AS) enzymes"/>
    <property type="match status" value="1"/>
</dbReference>
<reference evidence="3" key="1">
    <citation type="submission" date="2021-01" db="EMBL/GenBank/DDBJ databases">
        <authorList>
            <person name="Kaushik A."/>
        </authorList>
    </citation>
    <scope>NUCLEOTIDE SEQUENCE</scope>
    <source>
        <strain evidence="3">AG5</strain>
    </source>
</reference>
<dbReference type="Proteomes" id="UP000663827">
    <property type="component" value="Unassembled WGS sequence"/>
</dbReference>
<feature type="signal peptide" evidence="1">
    <location>
        <begin position="1"/>
        <end position="26"/>
    </location>
</feature>
<dbReference type="PANTHER" id="PTHR42678:SF34">
    <property type="entry name" value="OS04G0183300 PROTEIN"/>
    <property type="match status" value="1"/>
</dbReference>
<proteinExistence type="predicted"/>
<comment type="caution">
    <text evidence="3">The sequence shown here is derived from an EMBL/GenBank/DDBJ whole genome shotgun (WGS) entry which is preliminary data.</text>
</comment>
<accession>A0A8H3DRX7</accession>
<evidence type="ECO:0000313" key="3">
    <source>
        <dbReference type="EMBL" id="CAE7076642.1"/>
    </source>
</evidence>
<dbReference type="AlphaFoldDB" id="A0A8H3DRX7"/>
<gene>
    <name evidence="3" type="ORF">RDB_LOCUS20223</name>
</gene>
<protein>
    <recommendedName>
        <fullName evidence="2">Amidase domain-containing protein</fullName>
    </recommendedName>
</protein>
<dbReference type="Pfam" id="PF01425">
    <property type="entry name" value="Amidase"/>
    <property type="match status" value="1"/>
</dbReference>
<feature type="domain" description="Amidase" evidence="2">
    <location>
        <begin position="63"/>
        <end position="126"/>
    </location>
</feature>
<evidence type="ECO:0000256" key="1">
    <source>
        <dbReference type="SAM" id="SignalP"/>
    </source>
</evidence>
<dbReference type="PANTHER" id="PTHR42678">
    <property type="entry name" value="AMIDASE"/>
    <property type="match status" value="1"/>
</dbReference>
<dbReference type="InterPro" id="IPR036928">
    <property type="entry name" value="AS_sf"/>
</dbReference>
<dbReference type="Gene3D" id="3.90.1300.10">
    <property type="entry name" value="Amidase signature (AS) domain"/>
    <property type="match status" value="1"/>
</dbReference>
<keyword evidence="1" id="KW-0732">Signal</keyword>
<dbReference type="InterPro" id="IPR023631">
    <property type="entry name" value="Amidase_dom"/>
</dbReference>
<name>A0A8H3DRX7_9AGAM</name>
<sequence>MHPWRRLGLGLFSCFIIAVLLPRASCTPSTIPCNETSRFPDLYEASIRELECGLDNGYFTSVDLVKAYLKRIDQVNHKGPNLRAVLEVNPRALEQAALLDHERSNGAKRSALHGIPMLVKDNIATSADEGESAAWDARP</sequence>
<organism evidence="3 4">
    <name type="scientific">Rhizoctonia solani</name>
    <dbReference type="NCBI Taxonomy" id="456999"/>
    <lineage>
        <taxon>Eukaryota</taxon>
        <taxon>Fungi</taxon>
        <taxon>Dikarya</taxon>
        <taxon>Basidiomycota</taxon>
        <taxon>Agaricomycotina</taxon>
        <taxon>Agaricomycetes</taxon>
        <taxon>Cantharellales</taxon>
        <taxon>Ceratobasidiaceae</taxon>
        <taxon>Rhizoctonia</taxon>
    </lineage>
</organism>
<evidence type="ECO:0000259" key="2">
    <source>
        <dbReference type="Pfam" id="PF01425"/>
    </source>
</evidence>
<evidence type="ECO:0000313" key="4">
    <source>
        <dbReference type="Proteomes" id="UP000663827"/>
    </source>
</evidence>